<dbReference type="SUPFAM" id="SSF54427">
    <property type="entry name" value="NTF2-like"/>
    <property type="match status" value="1"/>
</dbReference>
<dbReference type="InterPro" id="IPR037401">
    <property type="entry name" value="SnoaL-like"/>
</dbReference>
<evidence type="ECO:0000313" key="1">
    <source>
        <dbReference type="EMBL" id="KZS67848.1"/>
    </source>
</evidence>
<dbReference type="EMBL" id="LWCI01000013">
    <property type="protein sequence ID" value="KZS67848.1"/>
    <property type="molecule type" value="Genomic_DNA"/>
</dbReference>
<dbReference type="Gene3D" id="3.10.450.50">
    <property type="match status" value="1"/>
</dbReference>
<comment type="caution">
    <text evidence="1">The sequence shown here is derived from an EMBL/GenBank/DDBJ whole genome shotgun (WGS) entry which is preliminary data.</text>
</comment>
<keyword evidence="2" id="KW-1185">Reference proteome</keyword>
<dbReference type="InterPro" id="IPR032710">
    <property type="entry name" value="NTF2-like_dom_sf"/>
</dbReference>
<dbReference type="RefSeq" id="WP_075509194.1">
    <property type="nucleotide sequence ID" value="NZ_CP089224.1"/>
</dbReference>
<gene>
    <name evidence="1" type="ORF">A4G28_12795</name>
</gene>
<evidence type="ECO:0000313" key="2">
    <source>
        <dbReference type="Proteomes" id="UP000077342"/>
    </source>
</evidence>
<dbReference type="Pfam" id="PF12680">
    <property type="entry name" value="SnoaL_2"/>
    <property type="match status" value="1"/>
</dbReference>
<dbReference type="AlphaFoldDB" id="A0A162E9I7"/>
<reference evidence="2" key="1">
    <citation type="submission" date="2016-04" db="EMBL/GenBank/DDBJ databases">
        <authorList>
            <person name="Strapagiel D."/>
            <person name="Borowka P."/>
            <person name="Marciniak B."/>
            <person name="Bakula Z."/>
            <person name="Van Ingen J."/>
            <person name="Safianowska A."/>
            <person name="Dziadek J."/>
            <person name="Jagielski T."/>
        </authorList>
    </citation>
    <scope>NUCLEOTIDE SEQUENCE [LARGE SCALE GENOMIC DNA]</scope>
    <source>
        <strain evidence="2">1010001458</strain>
    </source>
</reference>
<proteinExistence type="predicted"/>
<protein>
    <submittedName>
        <fullName evidence="1">Polyketide cyclase</fullName>
    </submittedName>
</protein>
<dbReference type="Proteomes" id="UP000077342">
    <property type="component" value="Unassembled WGS sequence"/>
</dbReference>
<name>A0A162E9I7_9MYCO</name>
<sequence>MTSPVLQRWIEIVDSGRIDGLDRLLAEDAVFFSPAVFRPQEGRTKALAYLGAALKVFGNSNFHYVEQWHSERSAILEFEADVAGIYVNGIDMLHWNDHGQIVSVKVMIRPVKALQALIPKMAELLGQS</sequence>
<organism evidence="1 2">
    <name type="scientific">Mycobacterium ostraviense</name>
    <dbReference type="NCBI Taxonomy" id="2738409"/>
    <lineage>
        <taxon>Bacteria</taxon>
        <taxon>Bacillati</taxon>
        <taxon>Actinomycetota</taxon>
        <taxon>Actinomycetes</taxon>
        <taxon>Mycobacteriales</taxon>
        <taxon>Mycobacteriaceae</taxon>
        <taxon>Mycobacterium</taxon>
    </lineage>
</organism>
<accession>A0A162E9I7</accession>